<reference evidence="7 8" key="1">
    <citation type="submission" date="2024-01" db="EMBL/GenBank/DDBJ databases">
        <title>Genome assemblies of Stephania.</title>
        <authorList>
            <person name="Yang L."/>
        </authorList>
    </citation>
    <scope>NUCLEOTIDE SEQUENCE [LARGE SCALE GENOMIC DNA]</scope>
    <source>
        <strain evidence="7">JXDWG</strain>
        <tissue evidence="7">Leaf</tissue>
    </source>
</reference>
<evidence type="ECO:0000256" key="4">
    <source>
        <dbReference type="ARBA" id="ARBA00024045"/>
    </source>
</evidence>
<evidence type="ECO:0000313" key="8">
    <source>
        <dbReference type="Proteomes" id="UP001419268"/>
    </source>
</evidence>
<dbReference type="InterPro" id="IPR006121">
    <property type="entry name" value="HMA_dom"/>
</dbReference>
<organism evidence="7 8">
    <name type="scientific">Stephania cephalantha</name>
    <dbReference type="NCBI Taxonomy" id="152367"/>
    <lineage>
        <taxon>Eukaryota</taxon>
        <taxon>Viridiplantae</taxon>
        <taxon>Streptophyta</taxon>
        <taxon>Embryophyta</taxon>
        <taxon>Tracheophyta</taxon>
        <taxon>Spermatophyta</taxon>
        <taxon>Magnoliopsida</taxon>
        <taxon>Ranunculales</taxon>
        <taxon>Menispermaceae</taxon>
        <taxon>Menispermoideae</taxon>
        <taxon>Cissampelideae</taxon>
        <taxon>Stephania</taxon>
    </lineage>
</organism>
<dbReference type="PANTHER" id="PTHR45868">
    <property type="entry name" value="HEAVY METAL-ASSOCIATED ISOPRENYLATED PLANT PROTEIN 33-RELATED"/>
    <property type="match status" value="1"/>
</dbReference>
<dbReference type="AlphaFoldDB" id="A0AAP0JT54"/>
<dbReference type="Gene3D" id="3.30.70.100">
    <property type="match status" value="1"/>
</dbReference>
<keyword evidence="3" id="KW-0449">Lipoprotein</keyword>
<dbReference type="EMBL" id="JBBNAG010000004">
    <property type="protein sequence ID" value="KAK9139369.1"/>
    <property type="molecule type" value="Genomic_DNA"/>
</dbReference>
<evidence type="ECO:0000256" key="5">
    <source>
        <dbReference type="SAM" id="MobiDB-lite"/>
    </source>
</evidence>
<keyword evidence="1" id="KW-0488">Methylation</keyword>
<comment type="caution">
    <text evidence="7">The sequence shown here is derived from an EMBL/GenBank/DDBJ whole genome shotgun (WGS) entry which is preliminary data.</text>
</comment>
<evidence type="ECO:0000259" key="6">
    <source>
        <dbReference type="PROSITE" id="PS50846"/>
    </source>
</evidence>
<keyword evidence="2" id="KW-0479">Metal-binding</keyword>
<feature type="domain" description="HMA" evidence="6">
    <location>
        <begin position="13"/>
        <end position="76"/>
    </location>
</feature>
<accession>A0AAP0JT54</accession>
<gene>
    <name evidence="7" type="ORF">Scep_009050</name>
</gene>
<dbReference type="Pfam" id="PF00403">
    <property type="entry name" value="HMA"/>
    <property type="match status" value="1"/>
</dbReference>
<dbReference type="CDD" id="cd00371">
    <property type="entry name" value="HMA"/>
    <property type="match status" value="1"/>
</dbReference>
<evidence type="ECO:0000313" key="7">
    <source>
        <dbReference type="EMBL" id="KAK9139369.1"/>
    </source>
</evidence>
<comment type="similarity">
    <text evidence="4">Belongs to the HIPP family.</text>
</comment>
<feature type="compositionally biased region" description="Acidic residues" evidence="5">
    <location>
        <begin position="110"/>
        <end position="136"/>
    </location>
</feature>
<feature type="compositionally biased region" description="Basic and acidic residues" evidence="5">
    <location>
        <begin position="100"/>
        <end position="109"/>
    </location>
</feature>
<dbReference type="Proteomes" id="UP001419268">
    <property type="component" value="Unassembled WGS sequence"/>
</dbReference>
<evidence type="ECO:0000256" key="2">
    <source>
        <dbReference type="ARBA" id="ARBA00022723"/>
    </source>
</evidence>
<evidence type="ECO:0000256" key="3">
    <source>
        <dbReference type="ARBA" id="ARBA00023289"/>
    </source>
</evidence>
<proteinExistence type="inferred from homology"/>
<dbReference type="InterPro" id="IPR036163">
    <property type="entry name" value="HMA_dom_sf"/>
</dbReference>
<dbReference type="GO" id="GO:0046872">
    <property type="term" value="F:metal ion binding"/>
    <property type="evidence" value="ECO:0007669"/>
    <property type="project" value="UniProtKB-KW"/>
</dbReference>
<keyword evidence="8" id="KW-1185">Reference proteome</keyword>
<dbReference type="SUPFAM" id="SSF55008">
    <property type="entry name" value="HMA, heavy metal-associated domain"/>
    <property type="match status" value="1"/>
</dbReference>
<feature type="compositionally biased region" description="Basic residues" evidence="5">
    <location>
        <begin position="87"/>
        <end position="99"/>
    </location>
</feature>
<dbReference type="PANTHER" id="PTHR45868:SF80">
    <property type="entry name" value="F15K9.8-RELATED"/>
    <property type="match status" value="1"/>
</dbReference>
<name>A0AAP0JT54_9MAGN</name>
<dbReference type="PROSITE" id="PS50846">
    <property type="entry name" value="HMA_2"/>
    <property type="match status" value="1"/>
</dbReference>
<sequence length="323" mass="35477">MAAEEKLPEPLKYRTCVLKVSIHCEGCKRKVKKVLRSVEGVYTVTFDAHKHKVTVVGDVEADTLIKKLIKTNKHAELWPEEPSETNKKKKKKKKKKKSKNKEQKDPKSNEEDDTSDDGDDDDDDEEEEGEEENDNVNEEKLPKLPSNGNNGNVNRPTANDSNGKLTVTVTGVPPGVTQGNTNGGSGGKKKKKKKKKKGQSGNNTSEVVEGAVDTSGSTRSALAAQAPVPVNLSPPRLIQHVYSFPSYGGGPPQHHHHVQYIPPTNQVSSYSNNTVHPVASTSSVTRYSQPYTSAHVEPDVYELPSDPLEVYSDEDDEIACRIM</sequence>
<feature type="region of interest" description="Disordered" evidence="5">
    <location>
        <begin position="78"/>
        <end position="213"/>
    </location>
</feature>
<protein>
    <recommendedName>
        <fullName evidence="6">HMA domain-containing protein</fullName>
    </recommendedName>
</protein>
<feature type="compositionally biased region" description="Low complexity" evidence="5">
    <location>
        <begin position="166"/>
        <end position="180"/>
    </location>
</feature>
<evidence type="ECO:0000256" key="1">
    <source>
        <dbReference type="ARBA" id="ARBA00022481"/>
    </source>
</evidence>
<feature type="compositionally biased region" description="Basic residues" evidence="5">
    <location>
        <begin position="187"/>
        <end position="198"/>
    </location>
</feature>
<keyword evidence="3" id="KW-0636">Prenylation</keyword>
<feature type="compositionally biased region" description="Polar residues" evidence="5">
    <location>
        <begin position="146"/>
        <end position="165"/>
    </location>
</feature>